<organism evidence="2 3">
    <name type="scientific">Inhella crocodyli</name>
    <dbReference type="NCBI Taxonomy" id="2499851"/>
    <lineage>
        <taxon>Bacteria</taxon>
        <taxon>Pseudomonadati</taxon>
        <taxon>Pseudomonadota</taxon>
        <taxon>Betaproteobacteria</taxon>
        <taxon>Burkholderiales</taxon>
        <taxon>Sphaerotilaceae</taxon>
        <taxon>Inhella</taxon>
    </lineage>
</organism>
<dbReference type="Proteomes" id="UP000288587">
    <property type="component" value="Unassembled WGS sequence"/>
</dbReference>
<dbReference type="EMBL" id="SACM01000001">
    <property type="protein sequence ID" value="RVT88585.1"/>
    <property type="molecule type" value="Genomic_DNA"/>
</dbReference>
<dbReference type="RefSeq" id="WP_127681909.1">
    <property type="nucleotide sequence ID" value="NZ_SACM01000001.1"/>
</dbReference>
<evidence type="ECO:0008006" key="4">
    <source>
        <dbReference type="Google" id="ProtNLM"/>
    </source>
</evidence>
<accession>A0A3S2WUY5</accession>
<feature type="signal peptide" evidence="1">
    <location>
        <begin position="1"/>
        <end position="23"/>
    </location>
</feature>
<reference evidence="2 3" key="1">
    <citation type="submission" date="2019-01" db="EMBL/GenBank/DDBJ databases">
        <authorList>
            <person name="Chen W.-M."/>
        </authorList>
    </citation>
    <scope>NUCLEOTIDE SEQUENCE [LARGE SCALE GENOMIC DNA]</scope>
    <source>
        <strain evidence="2 3">CCP-18</strain>
    </source>
</reference>
<sequence length="148" mass="15378">MTAWQRGALWVGLLALGAVLAPGADEAGKTVGLRQSASWALAEMPRKPDQAGVALSLATSAMFEAEAPSAAPGAAAPPPDERWRIAGVLGRGREAQVVVSFRDPSRPTQILRVGDALPSGHRVQAVEPGTVCVQVGRKILRIGVQALD</sequence>
<evidence type="ECO:0000313" key="2">
    <source>
        <dbReference type="EMBL" id="RVT88585.1"/>
    </source>
</evidence>
<name>A0A3S2WUY5_9BURK</name>
<comment type="caution">
    <text evidence="2">The sequence shown here is derived from an EMBL/GenBank/DDBJ whole genome shotgun (WGS) entry which is preliminary data.</text>
</comment>
<gene>
    <name evidence="2" type="ORF">EOD73_06350</name>
</gene>
<evidence type="ECO:0000313" key="3">
    <source>
        <dbReference type="Proteomes" id="UP000288587"/>
    </source>
</evidence>
<protein>
    <recommendedName>
        <fullName evidence="4">Type II secretion system protein GspC N-terminal domain-containing protein</fullName>
    </recommendedName>
</protein>
<keyword evidence="1" id="KW-0732">Signal</keyword>
<keyword evidence="3" id="KW-1185">Reference proteome</keyword>
<evidence type="ECO:0000256" key="1">
    <source>
        <dbReference type="SAM" id="SignalP"/>
    </source>
</evidence>
<proteinExistence type="predicted"/>
<dbReference type="OrthoDB" id="8911599at2"/>
<dbReference type="AlphaFoldDB" id="A0A3S2WUY5"/>
<feature type="chain" id="PRO_5018654824" description="Type II secretion system protein GspC N-terminal domain-containing protein" evidence="1">
    <location>
        <begin position="24"/>
        <end position="148"/>
    </location>
</feature>